<dbReference type="Pfam" id="PF01522">
    <property type="entry name" value="Polysacc_deac_1"/>
    <property type="match status" value="1"/>
</dbReference>
<evidence type="ECO:0000313" key="4">
    <source>
        <dbReference type="EMBL" id="CUQ82688.1"/>
    </source>
</evidence>
<evidence type="ECO:0000259" key="3">
    <source>
        <dbReference type="PROSITE" id="PS51677"/>
    </source>
</evidence>
<dbReference type="OrthoDB" id="9806342at2"/>
<keyword evidence="4" id="KW-0326">Glycosidase</keyword>
<protein>
    <submittedName>
        <fullName evidence="4">Bifunctional xylanase/deacetylase</fullName>
    </submittedName>
</protein>
<evidence type="ECO:0000256" key="1">
    <source>
        <dbReference type="SAM" id="MobiDB-lite"/>
    </source>
</evidence>
<dbReference type="AlphaFoldDB" id="A0A174ZEJ5"/>
<accession>A0A174ZEJ5</accession>
<keyword evidence="4" id="KW-0378">Hydrolase</keyword>
<dbReference type="InterPro" id="IPR011330">
    <property type="entry name" value="Glyco_hydro/deAcase_b/a-brl"/>
</dbReference>
<dbReference type="GO" id="GO:0016810">
    <property type="term" value="F:hydrolase activity, acting on carbon-nitrogen (but not peptide) bonds"/>
    <property type="evidence" value="ECO:0007669"/>
    <property type="project" value="InterPro"/>
</dbReference>
<keyword evidence="4" id="KW-0858">Xylan degradation</keyword>
<dbReference type="Gene3D" id="2.60.40.10">
    <property type="entry name" value="Immunoglobulins"/>
    <property type="match status" value="1"/>
</dbReference>
<keyword evidence="2" id="KW-0812">Transmembrane</keyword>
<keyword evidence="4" id="KW-0624">Polysaccharide degradation</keyword>
<dbReference type="CDD" id="cd10944">
    <property type="entry name" value="CE4_SmPgdA_like"/>
    <property type="match status" value="1"/>
</dbReference>
<dbReference type="GO" id="GO:0045493">
    <property type="term" value="P:xylan catabolic process"/>
    <property type="evidence" value="ECO:0007669"/>
    <property type="project" value="UniProtKB-KW"/>
</dbReference>
<dbReference type="RefSeq" id="WP_055171006.1">
    <property type="nucleotide sequence ID" value="NZ_CZBX01000002.1"/>
</dbReference>
<dbReference type="InterPro" id="IPR050248">
    <property type="entry name" value="Polysacc_deacetylase_ArnD"/>
</dbReference>
<dbReference type="PROSITE" id="PS51677">
    <property type="entry name" value="NODB"/>
    <property type="match status" value="1"/>
</dbReference>
<organism evidence="4 5">
    <name type="scientific">[Ruminococcus] torques</name>
    <dbReference type="NCBI Taxonomy" id="33039"/>
    <lineage>
        <taxon>Bacteria</taxon>
        <taxon>Bacillati</taxon>
        <taxon>Bacillota</taxon>
        <taxon>Clostridia</taxon>
        <taxon>Lachnospirales</taxon>
        <taxon>Lachnospiraceae</taxon>
        <taxon>Mediterraneibacter</taxon>
    </lineage>
</organism>
<keyword evidence="2" id="KW-0472">Membrane</keyword>
<evidence type="ECO:0000256" key="2">
    <source>
        <dbReference type="SAM" id="Phobius"/>
    </source>
</evidence>
<evidence type="ECO:0000313" key="5">
    <source>
        <dbReference type="Proteomes" id="UP000078383"/>
    </source>
</evidence>
<dbReference type="SUPFAM" id="SSF88713">
    <property type="entry name" value="Glycoside hydrolase/deacetylase"/>
    <property type="match status" value="1"/>
</dbReference>
<sequence length="512" mass="57786">MWSRETKEEKERKKEQAFYEHYSAMGKSTDSIRKEWERRKRNEQRIRRIKRRRRIAIILILFVVLVPAVSTFTYFKMNPIVLRSKVIAQEKKESMDLMSNIRFVVGGKAKDVKTEGKVDTNKEGKYTVYYVYGKQKVKAEVEVKDTKAPELKMKDSYTTELPKDIKPEDFVESVKDASDVTLEFVGQDSWEKKGKYGVTVAATDSDGHKTEGKSTLNLEEDTTGPTIEGADDKELAQGDTMDFNEGVTIKDDMDPEPTLEVQGADKVDFATPGTYIVTYLAKDRSGNETKIERKIKVKENPDWNEKVVYLTFDDGPSENTGEILDILKEKNAKATFFVTGNNQEHDDMIKRAFSEGHSIGLHTYTHDYATVYASEDAYFADLQKVSDLVESITGTKSMIIRFPGGSSNTVSAKYVKGLMTTLTKAVRDQGYQYFDWNCDSTDASGNNVPVEKLVSNATSCTANHVDILMHDTDAKDTTVQALPQIIDYYRSQGYTFKGLTVDSVAAHHGVNN</sequence>
<dbReference type="GO" id="GO:0016798">
    <property type="term" value="F:hydrolase activity, acting on glycosyl bonds"/>
    <property type="evidence" value="ECO:0007669"/>
    <property type="project" value="UniProtKB-KW"/>
</dbReference>
<dbReference type="InterPro" id="IPR013783">
    <property type="entry name" value="Ig-like_fold"/>
</dbReference>
<gene>
    <name evidence="4" type="ORF">ERS852502_00569</name>
</gene>
<feature type="transmembrane region" description="Helical" evidence="2">
    <location>
        <begin position="55"/>
        <end position="75"/>
    </location>
</feature>
<feature type="domain" description="NodB homology" evidence="3">
    <location>
        <begin position="306"/>
        <end position="497"/>
    </location>
</feature>
<dbReference type="InterPro" id="IPR002509">
    <property type="entry name" value="NODB_dom"/>
</dbReference>
<dbReference type="Gene3D" id="3.20.20.370">
    <property type="entry name" value="Glycoside hydrolase/deacetylase"/>
    <property type="match status" value="1"/>
</dbReference>
<reference evidence="4 5" key="1">
    <citation type="submission" date="2015-09" db="EMBL/GenBank/DDBJ databases">
        <authorList>
            <consortium name="Pathogen Informatics"/>
        </authorList>
    </citation>
    <scope>NUCLEOTIDE SEQUENCE [LARGE SCALE GENOMIC DNA]</scope>
    <source>
        <strain evidence="4 5">2789STDY5834889</strain>
    </source>
</reference>
<dbReference type="Proteomes" id="UP000078383">
    <property type="component" value="Unassembled WGS sequence"/>
</dbReference>
<name>A0A174ZEJ5_9FIRM</name>
<proteinExistence type="predicted"/>
<dbReference type="EMBL" id="CZBX01000002">
    <property type="protein sequence ID" value="CUQ82688.1"/>
    <property type="molecule type" value="Genomic_DNA"/>
</dbReference>
<dbReference type="Pfam" id="PF16403">
    <property type="entry name" value="Bact_surface_Ig-like"/>
    <property type="match status" value="1"/>
</dbReference>
<dbReference type="InterPro" id="IPR032179">
    <property type="entry name" value="Cry22Aa_Ig-like"/>
</dbReference>
<keyword evidence="4" id="KW-0119">Carbohydrate metabolism</keyword>
<dbReference type="PANTHER" id="PTHR10587">
    <property type="entry name" value="GLYCOSYL TRANSFERASE-RELATED"/>
    <property type="match status" value="1"/>
</dbReference>
<dbReference type="PANTHER" id="PTHR10587:SF125">
    <property type="entry name" value="POLYSACCHARIDE DEACETYLASE YHEN-RELATED"/>
    <property type="match status" value="1"/>
</dbReference>
<feature type="region of interest" description="Disordered" evidence="1">
    <location>
        <begin position="205"/>
        <end position="233"/>
    </location>
</feature>
<keyword evidence="2" id="KW-1133">Transmembrane helix</keyword>